<protein>
    <submittedName>
        <fullName evidence="1">Uncharacterized protein</fullName>
    </submittedName>
</protein>
<gene>
    <name evidence="1" type="ORF">BDV24DRAFT_161607</name>
</gene>
<dbReference type="OrthoDB" id="4362101at2759"/>
<dbReference type="Proteomes" id="UP000325558">
    <property type="component" value="Unassembled WGS sequence"/>
</dbReference>
<proteinExistence type="predicted"/>
<evidence type="ECO:0000313" key="1">
    <source>
        <dbReference type="EMBL" id="KAE8343169.1"/>
    </source>
</evidence>
<accession>A0A5N6YFC9</accession>
<name>A0A5N6YFC9_9EURO</name>
<dbReference type="AlphaFoldDB" id="A0A5N6YFC9"/>
<dbReference type="EMBL" id="ML737130">
    <property type="protein sequence ID" value="KAE8343169.1"/>
    <property type="molecule type" value="Genomic_DNA"/>
</dbReference>
<reference evidence="1" key="1">
    <citation type="submission" date="2019-04" db="EMBL/GenBank/DDBJ databases">
        <title>Friends and foes A comparative genomics study of 23 Aspergillus species from section Flavi.</title>
        <authorList>
            <consortium name="DOE Joint Genome Institute"/>
            <person name="Kjaerbolling I."/>
            <person name="Vesth T."/>
            <person name="Frisvad J.C."/>
            <person name="Nybo J.L."/>
            <person name="Theobald S."/>
            <person name="Kildgaard S."/>
            <person name="Isbrandt T."/>
            <person name="Kuo A."/>
            <person name="Sato A."/>
            <person name="Lyhne E.K."/>
            <person name="Kogle M.E."/>
            <person name="Wiebenga A."/>
            <person name="Kun R.S."/>
            <person name="Lubbers R.J."/>
            <person name="Makela M.R."/>
            <person name="Barry K."/>
            <person name="Chovatia M."/>
            <person name="Clum A."/>
            <person name="Daum C."/>
            <person name="Haridas S."/>
            <person name="He G."/>
            <person name="LaButti K."/>
            <person name="Lipzen A."/>
            <person name="Mondo S."/>
            <person name="Riley R."/>
            <person name="Salamov A."/>
            <person name="Simmons B.A."/>
            <person name="Magnuson J.K."/>
            <person name="Henrissat B."/>
            <person name="Mortensen U.H."/>
            <person name="Larsen T.O."/>
            <person name="Devries R.P."/>
            <person name="Grigoriev I.V."/>
            <person name="Machida M."/>
            <person name="Baker S.E."/>
            <person name="Andersen M.R."/>
        </authorList>
    </citation>
    <scope>NUCLEOTIDE SEQUENCE</scope>
    <source>
        <strain evidence="1">CBS 117612</strain>
    </source>
</reference>
<sequence length="108" mass="12059">MKKVLSLSGPYWLPQPIAQRYPIPPFPAALRPRPNAESTRPERFPTVSVVIPTRRILQPEHDVVAIGAAATAVIVTIHGHLQVDAGLWQENVRTQDREGDEKHLSLDK</sequence>
<organism evidence="1">
    <name type="scientific">Aspergillus arachidicola</name>
    <dbReference type="NCBI Taxonomy" id="656916"/>
    <lineage>
        <taxon>Eukaryota</taxon>
        <taxon>Fungi</taxon>
        <taxon>Dikarya</taxon>
        <taxon>Ascomycota</taxon>
        <taxon>Pezizomycotina</taxon>
        <taxon>Eurotiomycetes</taxon>
        <taxon>Eurotiomycetidae</taxon>
        <taxon>Eurotiales</taxon>
        <taxon>Aspergillaceae</taxon>
        <taxon>Aspergillus</taxon>
        <taxon>Aspergillus subgen. Circumdati</taxon>
    </lineage>
</organism>